<dbReference type="InterPro" id="IPR038731">
    <property type="entry name" value="RgtA/B/C-like"/>
</dbReference>
<evidence type="ECO:0000256" key="7">
    <source>
        <dbReference type="ARBA" id="ARBA00023136"/>
    </source>
</evidence>
<feature type="transmembrane region" description="Helical" evidence="8">
    <location>
        <begin position="197"/>
        <end position="216"/>
    </location>
</feature>
<dbReference type="RefSeq" id="WP_039713185.1">
    <property type="nucleotide sequence ID" value="NZ_JTJC03000003.1"/>
</dbReference>
<dbReference type="OrthoDB" id="495800at2"/>
<dbReference type="PANTHER" id="PTHR33908:SF11">
    <property type="entry name" value="MEMBRANE PROTEIN"/>
    <property type="match status" value="1"/>
</dbReference>
<gene>
    <name evidence="10" type="ORF">QH73_0014825</name>
</gene>
<dbReference type="InterPro" id="IPR050297">
    <property type="entry name" value="LipidA_mod_glycosyltrf_83"/>
</dbReference>
<evidence type="ECO:0000256" key="3">
    <source>
        <dbReference type="ARBA" id="ARBA00022676"/>
    </source>
</evidence>
<sequence>MKHDLPLTRWQLLIIGILVIGIFFRFLYLDRKVYWYDEVFTSFRVFGYTEAEVIQQVSRHPVVSIEDLQRYQHDAGRNLLDTIKSLATEDFQHPPLYYAIAHFWVKWLGDSITAIRGLSALISVLVFPSIYWLCRELFPSPSVAWVSMALVAVSPFHVLMAQEARQYSLWTVVILLSSASVLRAIRLKSQLSWRLYAISLIVGLYTFLFTGLAAIAQGLYLFSLKTKLQFSKTSPAYFIAFITAIAAFIPWLIIVVSNFSAINSNVNKDEAIPLINLVKTWVFNLSYIFFDVWGQSSLESRFDLTHLIVLPFLVLTGYSLYFLDRTTTKQVSLFILLSIAVPTIPLILPDLILGGQRSLTMRYLIPTYLGIQIAVAYLLATKLSSSGVKQQKLWQLLALVLLTSGILSCLVSARTETWWTKGNSAENPQVAQIINGANRPFLMSDTKIGRIISLSYLLEPHVQFQLKPKCHTCQLDSTSNLSFDSEFSASYSDIFLYKPSDEMLDNFNQIQNYTPELVYEPARLWRLSQNKLTSLN</sequence>
<feature type="transmembrane region" description="Helical" evidence="8">
    <location>
        <begin position="271"/>
        <end position="290"/>
    </location>
</feature>
<protein>
    <recommendedName>
        <fullName evidence="9">Glycosyltransferase RgtA/B/C/D-like domain-containing protein</fullName>
    </recommendedName>
</protein>
<feature type="transmembrane region" description="Helical" evidence="8">
    <location>
        <begin position="143"/>
        <end position="161"/>
    </location>
</feature>
<evidence type="ECO:0000313" key="11">
    <source>
        <dbReference type="Proteomes" id="UP000031532"/>
    </source>
</evidence>
<proteinExistence type="predicted"/>
<feature type="domain" description="Glycosyltransferase RgtA/B/C/D-like" evidence="9">
    <location>
        <begin position="92"/>
        <end position="253"/>
    </location>
</feature>
<keyword evidence="11" id="KW-1185">Reference proteome</keyword>
<dbReference type="Pfam" id="PF13231">
    <property type="entry name" value="PMT_2"/>
    <property type="match status" value="1"/>
</dbReference>
<comment type="caution">
    <text evidence="10">The sequence shown here is derived from an EMBL/GenBank/DDBJ whole genome shotgun (WGS) entry which is preliminary data.</text>
</comment>
<dbReference type="AlphaFoldDB" id="A0A9X5I5X4"/>
<evidence type="ECO:0000313" key="10">
    <source>
        <dbReference type="EMBL" id="NHC35912.1"/>
    </source>
</evidence>
<feature type="transmembrane region" description="Helical" evidence="8">
    <location>
        <begin position="167"/>
        <end position="185"/>
    </location>
</feature>
<keyword evidence="3" id="KW-0328">Glycosyltransferase</keyword>
<keyword evidence="2" id="KW-1003">Cell membrane</keyword>
<dbReference type="GO" id="GO:0016763">
    <property type="term" value="F:pentosyltransferase activity"/>
    <property type="evidence" value="ECO:0007669"/>
    <property type="project" value="TreeGrafter"/>
</dbReference>
<comment type="subcellular location">
    <subcellularLocation>
        <location evidence="1">Cell membrane</location>
        <topology evidence="1">Multi-pass membrane protein</topology>
    </subcellularLocation>
</comment>
<accession>A0A9X5I5X4</accession>
<evidence type="ECO:0000256" key="8">
    <source>
        <dbReference type="SAM" id="Phobius"/>
    </source>
</evidence>
<evidence type="ECO:0000256" key="1">
    <source>
        <dbReference type="ARBA" id="ARBA00004651"/>
    </source>
</evidence>
<dbReference type="EMBL" id="JTJC03000003">
    <property type="protein sequence ID" value="NHC35912.1"/>
    <property type="molecule type" value="Genomic_DNA"/>
</dbReference>
<feature type="transmembrane region" description="Helical" evidence="8">
    <location>
        <begin position="114"/>
        <end position="134"/>
    </location>
</feature>
<name>A0A9X5I5X4_9CYAN</name>
<feature type="transmembrane region" description="Helical" evidence="8">
    <location>
        <begin position="360"/>
        <end position="381"/>
    </location>
</feature>
<evidence type="ECO:0000256" key="2">
    <source>
        <dbReference type="ARBA" id="ARBA00022475"/>
    </source>
</evidence>
<feature type="transmembrane region" description="Helical" evidence="8">
    <location>
        <begin position="236"/>
        <end position="259"/>
    </location>
</feature>
<feature type="transmembrane region" description="Helical" evidence="8">
    <location>
        <begin position="330"/>
        <end position="348"/>
    </location>
</feature>
<evidence type="ECO:0000256" key="5">
    <source>
        <dbReference type="ARBA" id="ARBA00022692"/>
    </source>
</evidence>
<evidence type="ECO:0000256" key="6">
    <source>
        <dbReference type="ARBA" id="ARBA00022989"/>
    </source>
</evidence>
<keyword evidence="4" id="KW-0808">Transferase</keyword>
<keyword evidence="7 8" id="KW-0472">Membrane</keyword>
<dbReference type="PANTHER" id="PTHR33908">
    <property type="entry name" value="MANNOSYLTRANSFERASE YKCB-RELATED"/>
    <property type="match status" value="1"/>
</dbReference>
<evidence type="ECO:0000256" key="4">
    <source>
        <dbReference type="ARBA" id="ARBA00022679"/>
    </source>
</evidence>
<keyword evidence="6 8" id="KW-1133">Transmembrane helix</keyword>
<reference evidence="10 11" key="1">
    <citation type="journal article" date="2015" name="Genome Announc.">
        <title>Draft Genome Sequence of the Terrestrial Cyanobacterium Scytonema millei VB511283, Isolated from Eastern India.</title>
        <authorList>
            <person name="Sen D."/>
            <person name="Chandrababunaidu M.M."/>
            <person name="Singh D."/>
            <person name="Sanghi N."/>
            <person name="Ghorai A."/>
            <person name="Mishra G.P."/>
            <person name="Madduluri M."/>
            <person name="Adhikary S.P."/>
            <person name="Tripathy S."/>
        </authorList>
    </citation>
    <scope>NUCLEOTIDE SEQUENCE [LARGE SCALE GENOMIC DNA]</scope>
    <source>
        <strain evidence="10 11">VB511283</strain>
    </source>
</reference>
<dbReference type="GO" id="GO:0005886">
    <property type="term" value="C:plasma membrane"/>
    <property type="evidence" value="ECO:0007669"/>
    <property type="project" value="UniProtKB-SubCell"/>
</dbReference>
<feature type="transmembrane region" description="Helical" evidence="8">
    <location>
        <begin position="302"/>
        <end position="323"/>
    </location>
</feature>
<evidence type="ECO:0000259" key="9">
    <source>
        <dbReference type="Pfam" id="PF13231"/>
    </source>
</evidence>
<feature type="transmembrane region" description="Helical" evidence="8">
    <location>
        <begin position="393"/>
        <end position="413"/>
    </location>
</feature>
<keyword evidence="5 8" id="KW-0812">Transmembrane</keyword>
<dbReference type="Proteomes" id="UP000031532">
    <property type="component" value="Unassembled WGS sequence"/>
</dbReference>
<feature type="transmembrane region" description="Helical" evidence="8">
    <location>
        <begin position="12"/>
        <end position="29"/>
    </location>
</feature>
<dbReference type="GO" id="GO:0009103">
    <property type="term" value="P:lipopolysaccharide biosynthetic process"/>
    <property type="evidence" value="ECO:0007669"/>
    <property type="project" value="UniProtKB-ARBA"/>
</dbReference>
<organism evidence="10 11">
    <name type="scientific">Scytonema millei VB511283</name>
    <dbReference type="NCBI Taxonomy" id="1245923"/>
    <lineage>
        <taxon>Bacteria</taxon>
        <taxon>Bacillati</taxon>
        <taxon>Cyanobacteriota</taxon>
        <taxon>Cyanophyceae</taxon>
        <taxon>Nostocales</taxon>
        <taxon>Scytonemataceae</taxon>
        <taxon>Scytonema</taxon>
    </lineage>
</organism>